<feature type="compositionally biased region" description="Polar residues" evidence="1">
    <location>
        <begin position="442"/>
        <end position="456"/>
    </location>
</feature>
<feature type="compositionally biased region" description="Basic residues" evidence="1">
    <location>
        <begin position="1385"/>
        <end position="1399"/>
    </location>
</feature>
<feature type="region of interest" description="Disordered" evidence="1">
    <location>
        <begin position="1123"/>
        <end position="1207"/>
    </location>
</feature>
<dbReference type="GeneID" id="19303458"/>
<reference evidence="3 4" key="1">
    <citation type="journal article" date="2012" name="Science">
        <title>The Paleozoic origin of enzymatic lignin decomposition reconstructed from 31 fungal genomes.</title>
        <authorList>
            <person name="Floudas D."/>
            <person name="Binder M."/>
            <person name="Riley R."/>
            <person name="Barry K."/>
            <person name="Blanchette R.A."/>
            <person name="Henrissat B."/>
            <person name="Martinez A.T."/>
            <person name="Otillar R."/>
            <person name="Spatafora J.W."/>
            <person name="Yadav J.S."/>
            <person name="Aerts A."/>
            <person name="Benoit I."/>
            <person name="Boyd A."/>
            <person name="Carlson A."/>
            <person name="Copeland A."/>
            <person name="Coutinho P.M."/>
            <person name="de Vries R.P."/>
            <person name="Ferreira P."/>
            <person name="Findley K."/>
            <person name="Foster B."/>
            <person name="Gaskell J."/>
            <person name="Glotzer D."/>
            <person name="Gorecki P."/>
            <person name="Heitman J."/>
            <person name="Hesse C."/>
            <person name="Hori C."/>
            <person name="Igarashi K."/>
            <person name="Jurgens J.A."/>
            <person name="Kallen N."/>
            <person name="Kersten P."/>
            <person name="Kohler A."/>
            <person name="Kuees U."/>
            <person name="Kumar T.K.A."/>
            <person name="Kuo A."/>
            <person name="LaButti K."/>
            <person name="Larrondo L.F."/>
            <person name="Lindquist E."/>
            <person name="Ling A."/>
            <person name="Lombard V."/>
            <person name="Lucas S."/>
            <person name="Lundell T."/>
            <person name="Martin R."/>
            <person name="McLaughlin D.J."/>
            <person name="Morgenstern I."/>
            <person name="Morin E."/>
            <person name="Murat C."/>
            <person name="Nagy L.G."/>
            <person name="Nolan M."/>
            <person name="Ohm R.A."/>
            <person name="Patyshakuliyeva A."/>
            <person name="Rokas A."/>
            <person name="Ruiz-Duenas F.J."/>
            <person name="Sabat G."/>
            <person name="Salamov A."/>
            <person name="Samejima M."/>
            <person name="Schmutz J."/>
            <person name="Slot J.C."/>
            <person name="St John F."/>
            <person name="Stenlid J."/>
            <person name="Sun H."/>
            <person name="Sun S."/>
            <person name="Syed K."/>
            <person name="Tsang A."/>
            <person name="Wiebenga A."/>
            <person name="Young D."/>
            <person name="Pisabarro A."/>
            <person name="Eastwood D.C."/>
            <person name="Martin F."/>
            <person name="Cullen D."/>
            <person name="Grigoriev I.V."/>
            <person name="Hibbett D.S."/>
        </authorList>
    </citation>
    <scope>NUCLEOTIDE SEQUENCE [LARGE SCALE GENOMIC DNA]</scope>
    <source>
        <strain evidence="3 4">ATCC 11539</strain>
    </source>
</reference>
<feature type="region of interest" description="Disordered" evidence="1">
    <location>
        <begin position="417"/>
        <end position="471"/>
    </location>
</feature>
<feature type="compositionally biased region" description="Low complexity" evidence="1">
    <location>
        <begin position="1242"/>
        <end position="1256"/>
    </location>
</feature>
<feature type="compositionally biased region" description="Basic and acidic residues" evidence="1">
    <location>
        <begin position="460"/>
        <end position="471"/>
    </location>
</feature>
<sequence length="1407" mass="152865">MEVLVSPSISPPPSPEKAASSYAFSSSSARYSSSSLLDRRLGHESSSPLKLSQSHPALSDGRNTYVSLRTRPTPRLPLRNPHKPSTSLSFSNPLTPILSPPVTPATSSLASPSSGVASPRSDDDHATSSATTASMQGDAHTAGAQQEDYLNKGKTSSAATTPITDIPPVQHDPVSTPPSWNTIPPSPPSRLVDKVDSGTSGLRRRPSPGSSRRPVSSLLASVPSPPSASTCRRRASMPLMHMSLSKPLPPTPPPVPSPSTKPIAESPLSASVSAPLADTRSSREDREGTPRASSKSTSRARFHIPSDNEDEGYAVRHGPRRHESDSGSSSKSRVEDSTENSTENSTEFQEKWERKRGEDNARRYHALLELLMTEVSYLRDLRVLVTIYLQQFPTISTRVHMSSSSFMRASPSPSFISTTFGSHSRSNSQSQLLTQPPPPSAFSLNIPSTASQSNTMPGLGKEHEKGKEKEKHKLTLVVSDADVNLVARNAKELLEFHERFVHELRNVMTPFGMSEALDESAVEAEVHRPQNVAHTVVDEAIASVSGKFLNMAQASGFSIYESFCAGHPEATDVVRKVQQHHTSEWEAFEQRCTHLVTGMDCQGRQAMEEFGSVPLSAHAELGGSRLDGFPTVTDSSADLADVFSRRKRRHSTSSVSLMAYGMFSAGCRNTTHLEVVQVKSDPPPDTKGKGQGTRLTFMDYMIKPVQRICKYPLLLDQLKSAKSLWKHKPSSSAVACTPPAAPSEGDASAEQAASAMRDVVASVDEARRKRDVVIKSSLITSRIVAWYSAHPSKETSPPSHLNPDFMNSLGICMLSGSLDVMHYDVANSSNSGPVKVKYYGAFLYAGGYLVLVKVGKSKTVYEPRHWFPLFGFDVVDIDDADGLLPCSFGLFRRDHYFELAAACQKEKEVWLSAIRESVTTSPVWRNEPTPSLHNCTAGVTSALDNEPAEVLALSALQSRRNSFELTDEPESYGTESHATTEPPSRDEPLPRPTAHFSGSRRSSTTSVKALFSPASSDTILIRSTAPLRQLVERGLLDVFSEACLTIRFQAQTHDEELFQAPKASSTMGMSGVMGIAAKSRLSKRESVIVPRRKSFVDGCDLADMEAIAGLGKKNTLSRAKSLAARRQGKKSLRVMAPLPSGRHDNDGETACALDNTDATVESPTPLSQCSSMGTSHAGSALASPTMESRALSPGPATDSMPPASVQGHECARRAEYLTVVDPDWRPKRTRSMVDNVRGFFYSRSSSPTPSIDASSSRASHVDSGLSNTPEDWSQRPPPSRLTRWWKGSLRRRVQSAPEVPRDDPSVSVDVSATIRSSMDTPDVPEEDVAGEVLDAAPMRRTNTLSRRFKPDGKSHLPNRRPSMFSTFPHDPRDTTSTAPAEVAPRKKTKTVSFFHRLHPKTNLGSSD</sequence>
<dbReference type="EMBL" id="KB469297">
    <property type="protein sequence ID" value="EPQ59085.1"/>
    <property type="molecule type" value="Genomic_DNA"/>
</dbReference>
<evidence type="ECO:0000259" key="2">
    <source>
        <dbReference type="PROSITE" id="PS50010"/>
    </source>
</evidence>
<dbReference type="Gene3D" id="2.30.29.30">
    <property type="entry name" value="Pleckstrin-homology domain (PH domain)/Phosphotyrosine-binding domain (PTB)"/>
    <property type="match status" value="1"/>
</dbReference>
<feature type="compositionally biased region" description="Pro residues" evidence="1">
    <location>
        <begin position="247"/>
        <end position="259"/>
    </location>
</feature>
<feature type="compositionally biased region" description="Polar residues" evidence="1">
    <location>
        <begin position="153"/>
        <end position="163"/>
    </location>
</feature>
<dbReference type="STRING" id="670483.S7RW49"/>
<dbReference type="OMA" id="QTFCAGH"/>
<dbReference type="Gene3D" id="1.20.900.10">
    <property type="entry name" value="Dbl homology (DH) domain"/>
    <property type="match status" value="2"/>
</dbReference>
<feature type="compositionally biased region" description="Low complexity" evidence="1">
    <location>
        <begin position="197"/>
        <end position="222"/>
    </location>
</feature>
<feature type="compositionally biased region" description="Low complexity" evidence="1">
    <location>
        <begin position="68"/>
        <end position="79"/>
    </location>
</feature>
<dbReference type="eggNOG" id="ENOG502S1A1">
    <property type="taxonomic scope" value="Eukaryota"/>
</dbReference>
<evidence type="ECO:0000313" key="4">
    <source>
        <dbReference type="Proteomes" id="UP000030669"/>
    </source>
</evidence>
<evidence type="ECO:0000256" key="1">
    <source>
        <dbReference type="SAM" id="MobiDB-lite"/>
    </source>
</evidence>
<feature type="compositionally biased region" description="Polar residues" evidence="1">
    <location>
        <begin position="1156"/>
        <end position="1177"/>
    </location>
</feature>
<feature type="domain" description="DH" evidence="2">
    <location>
        <begin position="362"/>
        <end position="766"/>
    </location>
</feature>
<feature type="compositionally biased region" description="Low complexity" evidence="1">
    <location>
        <begin position="260"/>
        <end position="277"/>
    </location>
</feature>
<dbReference type="PROSITE" id="PS50010">
    <property type="entry name" value="DH_2"/>
    <property type="match status" value="1"/>
</dbReference>
<dbReference type="InterPro" id="IPR035899">
    <property type="entry name" value="DBL_dom_sf"/>
</dbReference>
<dbReference type="InterPro" id="IPR011993">
    <property type="entry name" value="PH-like_dom_sf"/>
</dbReference>
<gene>
    <name evidence="3" type="ORF">GLOTRDRAFT_136051</name>
</gene>
<feature type="compositionally biased region" description="Basic and acidic residues" evidence="1">
    <location>
        <begin position="280"/>
        <end position="289"/>
    </location>
</feature>
<dbReference type="GO" id="GO:0005085">
    <property type="term" value="F:guanyl-nucleotide exchange factor activity"/>
    <property type="evidence" value="ECO:0007669"/>
    <property type="project" value="InterPro"/>
</dbReference>
<dbReference type="Pfam" id="PF00621">
    <property type="entry name" value="RhoGEF"/>
    <property type="match status" value="1"/>
</dbReference>
<feature type="compositionally biased region" description="Low complexity" evidence="1">
    <location>
        <begin position="104"/>
        <end position="119"/>
    </location>
</feature>
<feature type="region of interest" description="Disordered" evidence="1">
    <location>
        <begin position="1345"/>
        <end position="1407"/>
    </location>
</feature>
<dbReference type="InterPro" id="IPR000219">
    <property type="entry name" value="DH_dom"/>
</dbReference>
<evidence type="ECO:0000313" key="3">
    <source>
        <dbReference type="EMBL" id="EPQ59085.1"/>
    </source>
</evidence>
<dbReference type="KEGG" id="gtr:GLOTRDRAFT_136051"/>
<name>S7RW49_GLOTA</name>
<dbReference type="Proteomes" id="UP000030669">
    <property type="component" value="Unassembled WGS sequence"/>
</dbReference>
<dbReference type="SUPFAM" id="SSF48065">
    <property type="entry name" value="DBL homology domain (DH-domain)"/>
    <property type="match status" value="1"/>
</dbReference>
<dbReference type="HOGENOM" id="CLU_003322_1_0_1"/>
<feature type="compositionally biased region" description="Polar residues" evidence="1">
    <location>
        <begin position="44"/>
        <end position="67"/>
    </location>
</feature>
<protein>
    <recommendedName>
        <fullName evidence="2">DH domain-containing protein</fullName>
    </recommendedName>
</protein>
<dbReference type="OrthoDB" id="1716625at2759"/>
<dbReference type="GO" id="GO:0005737">
    <property type="term" value="C:cytoplasm"/>
    <property type="evidence" value="ECO:0007669"/>
    <property type="project" value="TreeGrafter"/>
</dbReference>
<feature type="region of interest" description="Disordered" evidence="1">
    <location>
        <begin position="1"/>
        <end position="357"/>
    </location>
</feature>
<accession>S7RW49</accession>
<dbReference type="PANTHER" id="PTHR12673:SF270">
    <property type="entry name" value="FYVE-TYPE DOMAIN-CONTAINING PROTEIN"/>
    <property type="match status" value="1"/>
</dbReference>
<dbReference type="InterPro" id="IPR051092">
    <property type="entry name" value="FYVE_RhoGEF_PH"/>
</dbReference>
<feature type="compositionally biased region" description="Basic and acidic residues" evidence="1">
    <location>
        <begin position="348"/>
        <end position="357"/>
    </location>
</feature>
<feature type="compositionally biased region" description="Polar residues" evidence="1">
    <location>
        <begin position="973"/>
        <end position="982"/>
    </location>
</feature>
<dbReference type="RefSeq" id="XP_007862165.1">
    <property type="nucleotide sequence ID" value="XM_007863974.1"/>
</dbReference>
<feature type="compositionally biased region" description="Polar residues" evidence="1">
    <location>
        <begin position="83"/>
        <end position="94"/>
    </location>
</feature>
<feature type="region of interest" description="Disordered" evidence="1">
    <location>
        <begin position="1240"/>
        <end position="1324"/>
    </location>
</feature>
<organism evidence="3 4">
    <name type="scientific">Gloeophyllum trabeum (strain ATCC 11539 / FP-39264 / Madison 617)</name>
    <name type="common">Brown rot fungus</name>
    <dbReference type="NCBI Taxonomy" id="670483"/>
    <lineage>
        <taxon>Eukaryota</taxon>
        <taxon>Fungi</taxon>
        <taxon>Dikarya</taxon>
        <taxon>Basidiomycota</taxon>
        <taxon>Agaricomycotina</taxon>
        <taxon>Agaricomycetes</taxon>
        <taxon>Gloeophyllales</taxon>
        <taxon>Gloeophyllaceae</taxon>
        <taxon>Gloeophyllum</taxon>
    </lineage>
</organism>
<dbReference type="SUPFAM" id="SSF50729">
    <property type="entry name" value="PH domain-like"/>
    <property type="match status" value="1"/>
</dbReference>
<feature type="region of interest" description="Disordered" evidence="1">
    <location>
        <begin position="964"/>
        <end position="1004"/>
    </location>
</feature>
<proteinExistence type="predicted"/>
<keyword evidence="4" id="KW-1185">Reference proteome</keyword>
<feature type="compositionally biased region" description="Low complexity" evidence="1">
    <location>
        <begin position="16"/>
        <end position="35"/>
    </location>
</feature>
<dbReference type="PANTHER" id="PTHR12673">
    <property type="entry name" value="FACIOGENITAL DYSPLASIA PROTEIN"/>
    <property type="match status" value="1"/>
</dbReference>